<dbReference type="PANTHER" id="PTHR47505">
    <property type="entry name" value="DNA UTILIZATION PROTEIN YHGH"/>
    <property type="match status" value="1"/>
</dbReference>
<proteinExistence type="inferred from homology"/>
<evidence type="ECO:0000313" key="4">
    <source>
        <dbReference type="Proteomes" id="UP000009877"/>
    </source>
</evidence>
<comment type="similarity">
    <text evidence="1">Belongs to the ComF/GntX family.</text>
</comment>
<dbReference type="Gene3D" id="3.40.50.2020">
    <property type="match status" value="1"/>
</dbReference>
<dbReference type="InterPro" id="IPR029057">
    <property type="entry name" value="PRTase-like"/>
</dbReference>
<dbReference type="PANTHER" id="PTHR47505:SF1">
    <property type="entry name" value="DNA UTILIZATION PROTEIN YHGH"/>
    <property type="match status" value="1"/>
</dbReference>
<feature type="region of interest" description="Disordered" evidence="2">
    <location>
        <begin position="184"/>
        <end position="204"/>
    </location>
</feature>
<evidence type="ECO:0000256" key="2">
    <source>
        <dbReference type="SAM" id="MobiDB-lite"/>
    </source>
</evidence>
<dbReference type="CDD" id="cd06223">
    <property type="entry name" value="PRTases_typeI"/>
    <property type="match status" value="1"/>
</dbReference>
<evidence type="ECO:0000313" key="3">
    <source>
        <dbReference type="EMBL" id="EME36118.1"/>
    </source>
</evidence>
<evidence type="ECO:0000256" key="1">
    <source>
        <dbReference type="ARBA" id="ARBA00008007"/>
    </source>
</evidence>
<keyword evidence="4" id="KW-1185">Reference proteome</keyword>
<reference evidence="3 4" key="1">
    <citation type="journal article" date="2014" name="Genome Announc.">
        <title>Draft Genome Sequence of Kocuria palustris PEL.</title>
        <authorList>
            <person name="Sharma G."/>
            <person name="Khatri I."/>
            <person name="Subramanian S."/>
        </authorList>
    </citation>
    <scope>NUCLEOTIDE SEQUENCE [LARGE SCALE GENOMIC DNA]</scope>
    <source>
        <strain evidence="3 4">PEL</strain>
    </source>
</reference>
<name>M2XTH5_9MICC</name>
<dbReference type="InterPro" id="IPR000836">
    <property type="entry name" value="PRTase_dom"/>
</dbReference>
<dbReference type="EMBL" id="ANHZ02000018">
    <property type="protein sequence ID" value="EME36118.1"/>
    <property type="molecule type" value="Genomic_DNA"/>
</dbReference>
<dbReference type="Proteomes" id="UP000009877">
    <property type="component" value="Unassembled WGS sequence"/>
</dbReference>
<gene>
    <name evidence="3" type="ORF">C884_00886</name>
</gene>
<dbReference type="SUPFAM" id="SSF53271">
    <property type="entry name" value="PRTase-like"/>
    <property type="match status" value="1"/>
</dbReference>
<dbReference type="AlphaFoldDB" id="M2XTH5"/>
<protein>
    <submittedName>
        <fullName evidence="3">Uncharacterized protein</fullName>
    </submittedName>
</protein>
<organism evidence="3 4">
    <name type="scientific">Kocuria palustris PEL</name>
    <dbReference type="NCBI Taxonomy" id="1236550"/>
    <lineage>
        <taxon>Bacteria</taxon>
        <taxon>Bacillati</taxon>
        <taxon>Actinomycetota</taxon>
        <taxon>Actinomycetes</taxon>
        <taxon>Micrococcales</taxon>
        <taxon>Micrococcaceae</taxon>
        <taxon>Kocuria</taxon>
    </lineage>
</organism>
<accession>M2XTH5</accession>
<sequence length="282" mass="29634">MSRRARSGRSSSAASGKSLELRLARAGQVALRGIEPLVPVQCAVCREPGESVCRPCRRLLHRSCSRPRRVETGAAQLGGLPVVAAGSYEFELAVCLMAFKDGGRSDLLPVLAPILARAVRAGLGEDSADQVLVPIPTSARALRRRWSDPVGELLARAGREGLLPAGARIEPWLAHRSRTAGAALHLGPSPWTGSQKTRDAAGRARAEDPFVLQRPGRRLRSPVPVSAVLVDDVLTTGSTLRRAARRLEAGGIEVRGAVVLGAVGAPSAQTARSARESPEAGG</sequence>
<dbReference type="InterPro" id="IPR051910">
    <property type="entry name" value="ComF/GntX_DNA_util-trans"/>
</dbReference>
<comment type="caution">
    <text evidence="3">The sequence shown here is derived from an EMBL/GenBank/DDBJ whole genome shotgun (WGS) entry which is preliminary data.</text>
</comment>
<dbReference type="STRING" id="71999.KPaMU14_03710"/>